<feature type="transmembrane region" description="Helical" evidence="12">
    <location>
        <begin position="15"/>
        <end position="33"/>
    </location>
</feature>
<sequence>MVCLFNITKYSTKSLFYFCICFLLYVWFISYLLKLGDDITSIFTITQEIDTKAKWNKYILIWTNFYYYPQIKKDKLLLRNLNCSNSNCVLTKNKALFDDYTRFDAIIFNDDILISKDRPLIRNHRQIYIFNTLESSYSVPACEVYNDGFFNWTFTYRLDSDIVSSYFVVRNLKGAIVAPRVSVKWHTSSGPIAKRIRAILRGKRKAAAWLVSHCKADSLRDEYLTRLQEHLFNFGLKIDVYGKCSHVSCPDDHCGQTIKKNYYFYIAFENSLSEDYVTEKVLHGYNNYAVPIVYGGANYSRFLPPSSYINAREMHPYNLAFAMYEAIQTPALYEKYFKWTNLYTISSDFKSNHPLCKLCYELNHNQKRSSKEYFRKWWNGLNGMKWCLSNEYWTEASNVNIDARHIFNLY</sequence>
<dbReference type="InterPro" id="IPR038577">
    <property type="entry name" value="GT10-like_C_sf"/>
</dbReference>
<keyword evidence="5 12" id="KW-0808">Transferase</keyword>
<keyword evidence="7" id="KW-0735">Signal-anchor</keyword>
<dbReference type="Proteomes" id="UP001652626">
    <property type="component" value="Chromosome 14"/>
</dbReference>
<dbReference type="GO" id="GO:0032580">
    <property type="term" value="C:Golgi cisterna membrane"/>
    <property type="evidence" value="ECO:0007669"/>
    <property type="project" value="UniProtKB-SubCell"/>
</dbReference>
<dbReference type="OMA" id="FKWTNLY"/>
<keyword evidence="4 12" id="KW-0328">Glycosyltransferase</keyword>
<dbReference type="InterPro" id="IPR055270">
    <property type="entry name" value="Glyco_tran_10_C"/>
</dbReference>
<evidence type="ECO:0000313" key="15">
    <source>
        <dbReference type="Proteomes" id="UP001652626"/>
    </source>
</evidence>
<dbReference type="SUPFAM" id="SSF53756">
    <property type="entry name" value="UDP-Glycosyltransferase/glycogen phosphorylase"/>
    <property type="match status" value="1"/>
</dbReference>
<organism evidence="15 16">
    <name type="scientific">Vanessa tameamea</name>
    <name type="common">Kamehameha butterfly</name>
    <dbReference type="NCBI Taxonomy" id="334116"/>
    <lineage>
        <taxon>Eukaryota</taxon>
        <taxon>Metazoa</taxon>
        <taxon>Ecdysozoa</taxon>
        <taxon>Arthropoda</taxon>
        <taxon>Hexapoda</taxon>
        <taxon>Insecta</taxon>
        <taxon>Pterygota</taxon>
        <taxon>Neoptera</taxon>
        <taxon>Endopterygota</taxon>
        <taxon>Lepidoptera</taxon>
        <taxon>Glossata</taxon>
        <taxon>Ditrysia</taxon>
        <taxon>Papilionoidea</taxon>
        <taxon>Nymphalidae</taxon>
        <taxon>Nymphalinae</taxon>
        <taxon>Vanessa</taxon>
    </lineage>
</organism>
<dbReference type="RefSeq" id="XP_026493426.2">
    <property type="nucleotide sequence ID" value="XM_026637641.2"/>
</dbReference>
<keyword evidence="11" id="KW-0325">Glycoprotein</keyword>
<dbReference type="AlphaFoldDB" id="A0A8B8IAZ5"/>
<keyword evidence="8 12" id="KW-1133">Transmembrane helix</keyword>
<dbReference type="InterPro" id="IPR031481">
    <property type="entry name" value="Glyco_tran_10_N"/>
</dbReference>
<keyword evidence="15" id="KW-1185">Reference proteome</keyword>
<evidence type="ECO:0000259" key="14">
    <source>
        <dbReference type="Pfam" id="PF17039"/>
    </source>
</evidence>
<comment type="pathway">
    <text evidence="2">Protein modification; protein glycosylation.</text>
</comment>
<evidence type="ECO:0000259" key="13">
    <source>
        <dbReference type="Pfam" id="PF00852"/>
    </source>
</evidence>
<evidence type="ECO:0000256" key="6">
    <source>
        <dbReference type="ARBA" id="ARBA00022692"/>
    </source>
</evidence>
<protein>
    <recommendedName>
        <fullName evidence="12">Fucosyltransferase</fullName>
        <ecNumber evidence="12">2.4.1.-</ecNumber>
    </recommendedName>
</protein>
<evidence type="ECO:0000256" key="7">
    <source>
        <dbReference type="ARBA" id="ARBA00022968"/>
    </source>
</evidence>
<evidence type="ECO:0000256" key="11">
    <source>
        <dbReference type="ARBA" id="ARBA00023180"/>
    </source>
</evidence>
<evidence type="ECO:0000256" key="2">
    <source>
        <dbReference type="ARBA" id="ARBA00004922"/>
    </source>
</evidence>
<keyword evidence="6 12" id="KW-0812">Transmembrane</keyword>
<comment type="subcellular location">
    <subcellularLocation>
        <location evidence="1 12">Golgi apparatus</location>
        <location evidence="1 12">Golgi stack membrane</location>
        <topology evidence="1 12">Single-pass type II membrane protein</topology>
    </subcellularLocation>
</comment>
<evidence type="ECO:0000256" key="10">
    <source>
        <dbReference type="ARBA" id="ARBA00023136"/>
    </source>
</evidence>
<name>A0A8B8IAZ5_VANTA</name>
<feature type="domain" description="Fucosyltransferase C-terminal" evidence="13">
    <location>
        <begin position="201"/>
        <end position="371"/>
    </location>
</feature>
<dbReference type="Pfam" id="PF17039">
    <property type="entry name" value="Glyco_tran_10_N"/>
    <property type="match status" value="1"/>
</dbReference>
<dbReference type="UniPathway" id="UPA00378"/>
<gene>
    <name evidence="16" type="primary">LOC113398755</name>
</gene>
<evidence type="ECO:0000256" key="5">
    <source>
        <dbReference type="ARBA" id="ARBA00022679"/>
    </source>
</evidence>
<keyword evidence="10 12" id="KW-0472">Membrane</keyword>
<dbReference type="PANTHER" id="PTHR48438:SF1">
    <property type="entry name" value="ALPHA-(1,3)-FUCOSYLTRANSFERASE C-RELATED"/>
    <property type="match status" value="1"/>
</dbReference>
<accession>A0A8B8IAZ5</accession>
<dbReference type="EC" id="2.4.1.-" evidence="12"/>
<reference evidence="16" key="1">
    <citation type="submission" date="2025-08" db="UniProtKB">
        <authorList>
            <consortium name="RefSeq"/>
        </authorList>
    </citation>
    <scope>IDENTIFICATION</scope>
    <source>
        <tissue evidence="16">Whole body</tissue>
    </source>
</reference>
<feature type="domain" description="Fucosyltransferase N-terminal" evidence="14">
    <location>
        <begin position="56"/>
        <end position="166"/>
    </location>
</feature>
<evidence type="ECO:0000256" key="3">
    <source>
        <dbReference type="ARBA" id="ARBA00008919"/>
    </source>
</evidence>
<evidence type="ECO:0000256" key="1">
    <source>
        <dbReference type="ARBA" id="ARBA00004447"/>
    </source>
</evidence>
<dbReference type="InterPro" id="IPR001503">
    <property type="entry name" value="Glyco_trans_10"/>
</dbReference>
<evidence type="ECO:0000256" key="8">
    <source>
        <dbReference type="ARBA" id="ARBA00022989"/>
    </source>
</evidence>
<dbReference type="Pfam" id="PF00852">
    <property type="entry name" value="Glyco_transf_10"/>
    <property type="match status" value="1"/>
</dbReference>
<proteinExistence type="inferred from homology"/>
<dbReference type="GeneID" id="113398755"/>
<dbReference type="GO" id="GO:0008417">
    <property type="term" value="F:fucosyltransferase activity"/>
    <property type="evidence" value="ECO:0007669"/>
    <property type="project" value="InterPro"/>
</dbReference>
<evidence type="ECO:0000313" key="16">
    <source>
        <dbReference type="RefSeq" id="XP_026493426.2"/>
    </source>
</evidence>
<evidence type="ECO:0000256" key="12">
    <source>
        <dbReference type="RuleBase" id="RU003832"/>
    </source>
</evidence>
<dbReference type="OrthoDB" id="427096at2759"/>
<evidence type="ECO:0000256" key="9">
    <source>
        <dbReference type="ARBA" id="ARBA00023034"/>
    </source>
</evidence>
<evidence type="ECO:0000256" key="4">
    <source>
        <dbReference type="ARBA" id="ARBA00022676"/>
    </source>
</evidence>
<dbReference type="Gene3D" id="3.40.50.11660">
    <property type="entry name" value="Glycosyl transferase family 10, C-terminal domain"/>
    <property type="match status" value="1"/>
</dbReference>
<keyword evidence="9 12" id="KW-0333">Golgi apparatus</keyword>
<dbReference type="PANTHER" id="PTHR48438">
    <property type="entry name" value="ALPHA-(1,3)-FUCOSYLTRANSFERASE C-RELATED"/>
    <property type="match status" value="1"/>
</dbReference>
<comment type="similarity">
    <text evidence="3 12">Belongs to the glycosyltransferase 10 family.</text>
</comment>